<feature type="compositionally biased region" description="Low complexity" evidence="1">
    <location>
        <begin position="119"/>
        <end position="131"/>
    </location>
</feature>
<comment type="caution">
    <text evidence="2">The sequence shown here is derived from an EMBL/GenBank/DDBJ whole genome shotgun (WGS) entry which is preliminary data.</text>
</comment>
<feature type="region of interest" description="Disordered" evidence="1">
    <location>
        <begin position="192"/>
        <end position="223"/>
    </location>
</feature>
<feature type="region of interest" description="Disordered" evidence="1">
    <location>
        <begin position="119"/>
        <end position="138"/>
    </location>
</feature>
<evidence type="ECO:0000313" key="3">
    <source>
        <dbReference type="Proteomes" id="UP000799444"/>
    </source>
</evidence>
<sequence length="250" mass="26562">MQSYFDGKCRAAACTTYGKHQDKEADAASSPLRLSALCTCHRRVNILRPSPCHILARFLESPALPAVAMRSLHSVCIALLLVLVSCDDAGVSKAALSLPSTTSLSHFSWPHPYEPPLSSEPASSSFTPCSSNHSTARHNTTRTITRIFSSTALPSSFHISTYSNATWTNTTSHRSQQSTQLTITSTSTTYTATSSAAPTSLPTSTTQQSATSTRPAEPLFTDSASNLSGGGNWRWALSLGVLLAGARLGL</sequence>
<dbReference type="Proteomes" id="UP000799444">
    <property type="component" value="Unassembled WGS sequence"/>
</dbReference>
<keyword evidence="3" id="KW-1185">Reference proteome</keyword>
<organism evidence="2 3">
    <name type="scientific">Polyplosphaeria fusca</name>
    <dbReference type="NCBI Taxonomy" id="682080"/>
    <lineage>
        <taxon>Eukaryota</taxon>
        <taxon>Fungi</taxon>
        <taxon>Dikarya</taxon>
        <taxon>Ascomycota</taxon>
        <taxon>Pezizomycotina</taxon>
        <taxon>Dothideomycetes</taxon>
        <taxon>Pleosporomycetidae</taxon>
        <taxon>Pleosporales</taxon>
        <taxon>Tetraplosphaeriaceae</taxon>
        <taxon>Polyplosphaeria</taxon>
    </lineage>
</organism>
<evidence type="ECO:0000313" key="2">
    <source>
        <dbReference type="EMBL" id="KAF2741356.1"/>
    </source>
</evidence>
<feature type="compositionally biased region" description="Low complexity" evidence="1">
    <location>
        <begin position="192"/>
        <end position="213"/>
    </location>
</feature>
<name>A0A9P4RCY1_9PLEO</name>
<dbReference type="EMBL" id="ML996097">
    <property type="protein sequence ID" value="KAF2741356.1"/>
    <property type="molecule type" value="Genomic_DNA"/>
</dbReference>
<proteinExistence type="predicted"/>
<evidence type="ECO:0000256" key="1">
    <source>
        <dbReference type="SAM" id="MobiDB-lite"/>
    </source>
</evidence>
<gene>
    <name evidence="2" type="ORF">EJ04DRAFT_2640</name>
</gene>
<protein>
    <submittedName>
        <fullName evidence="2">Uncharacterized protein</fullName>
    </submittedName>
</protein>
<reference evidence="2" key="1">
    <citation type="journal article" date="2020" name="Stud. Mycol.">
        <title>101 Dothideomycetes genomes: a test case for predicting lifestyles and emergence of pathogens.</title>
        <authorList>
            <person name="Haridas S."/>
            <person name="Albert R."/>
            <person name="Binder M."/>
            <person name="Bloem J."/>
            <person name="Labutti K."/>
            <person name="Salamov A."/>
            <person name="Andreopoulos B."/>
            <person name="Baker S."/>
            <person name="Barry K."/>
            <person name="Bills G."/>
            <person name="Bluhm B."/>
            <person name="Cannon C."/>
            <person name="Castanera R."/>
            <person name="Culley D."/>
            <person name="Daum C."/>
            <person name="Ezra D."/>
            <person name="Gonzalez J."/>
            <person name="Henrissat B."/>
            <person name="Kuo A."/>
            <person name="Liang C."/>
            <person name="Lipzen A."/>
            <person name="Lutzoni F."/>
            <person name="Magnuson J."/>
            <person name="Mondo S."/>
            <person name="Nolan M."/>
            <person name="Ohm R."/>
            <person name="Pangilinan J."/>
            <person name="Park H.-J."/>
            <person name="Ramirez L."/>
            <person name="Alfaro M."/>
            <person name="Sun H."/>
            <person name="Tritt A."/>
            <person name="Yoshinaga Y."/>
            <person name="Zwiers L.-H."/>
            <person name="Turgeon B."/>
            <person name="Goodwin S."/>
            <person name="Spatafora J."/>
            <person name="Crous P."/>
            <person name="Grigoriev I."/>
        </authorList>
    </citation>
    <scope>NUCLEOTIDE SEQUENCE</scope>
    <source>
        <strain evidence="2">CBS 125425</strain>
    </source>
</reference>
<accession>A0A9P4RCY1</accession>
<dbReference type="AlphaFoldDB" id="A0A9P4RCY1"/>